<dbReference type="OrthoDB" id="9815116at2"/>
<accession>A0A2S2CWT0</accession>
<keyword evidence="4" id="KW-0614">Plasmid</keyword>
<dbReference type="CDD" id="cd00093">
    <property type="entry name" value="HTH_XRE"/>
    <property type="match status" value="1"/>
</dbReference>
<feature type="domain" description="AAA" evidence="3">
    <location>
        <begin position="72"/>
        <end position="246"/>
    </location>
</feature>
<dbReference type="AlphaFoldDB" id="A0A2S2CWT0"/>
<dbReference type="Gene3D" id="3.40.50.300">
    <property type="entry name" value="P-loop containing nucleotide triphosphate hydrolases"/>
    <property type="match status" value="1"/>
</dbReference>
<proteinExistence type="predicted"/>
<evidence type="ECO:0000313" key="5">
    <source>
        <dbReference type="Proteomes" id="UP000245629"/>
    </source>
</evidence>
<evidence type="ECO:0000256" key="2">
    <source>
        <dbReference type="ARBA" id="ARBA00074747"/>
    </source>
</evidence>
<dbReference type="FunFam" id="3.40.50.300:FF:000285">
    <property type="entry name" value="Sporulation initiation inhibitor Soj"/>
    <property type="match status" value="1"/>
</dbReference>
<gene>
    <name evidence="4" type="ORF">DEW08_22715</name>
</gene>
<dbReference type="PANTHER" id="PTHR13696">
    <property type="entry name" value="P-LOOP CONTAINING NUCLEOSIDE TRIPHOSPHATE HYDROLASE"/>
    <property type="match status" value="1"/>
</dbReference>
<dbReference type="InterPro" id="IPR027417">
    <property type="entry name" value="P-loop_NTPase"/>
</dbReference>
<dbReference type="KEGG" id="azz:DEW08_22715"/>
<evidence type="ECO:0000259" key="3">
    <source>
        <dbReference type="Pfam" id="PF13614"/>
    </source>
</evidence>
<evidence type="ECO:0000256" key="1">
    <source>
        <dbReference type="ARBA" id="ARBA00057242"/>
    </source>
</evidence>
<comment type="function">
    <text evidence="1">Involved in chromosome partition. Localize to both poles of the predivisional cell following completion of DNA replication.</text>
</comment>
<dbReference type="InterPro" id="IPR025669">
    <property type="entry name" value="AAA_dom"/>
</dbReference>
<dbReference type="Gene3D" id="1.10.260.40">
    <property type="entry name" value="lambda repressor-like DNA-binding domains"/>
    <property type="match status" value="1"/>
</dbReference>
<evidence type="ECO:0000313" key="4">
    <source>
        <dbReference type="EMBL" id="AWK88875.1"/>
    </source>
</evidence>
<reference evidence="5" key="1">
    <citation type="submission" date="2018-05" db="EMBL/GenBank/DDBJ databases">
        <title>Azospirillum thermophila sp. nov., a novel isolated from hot spring.</title>
        <authorList>
            <person name="Zhao Z."/>
        </authorList>
    </citation>
    <scope>NUCLEOTIDE SEQUENCE [LARGE SCALE GENOMIC DNA]</scope>
    <source>
        <strain evidence="5">CFH 70021</strain>
        <plasmid evidence="5">unnamed1</plasmid>
    </source>
</reference>
<dbReference type="InterPro" id="IPR050678">
    <property type="entry name" value="DNA_Partitioning_ATPase"/>
</dbReference>
<sequence length="329" mass="36122">MTGEELQAIREARGVTQQEFASWLNERLGRRYDRARMSRWESGAERIPPRVELFLKTEQANAKPDRSNRRAQVVAVANQKGGVGKTTTAVNVAYALAKRGERVLLIDADPQASATIFLGQDPRQLEGRKATLYYALLKDVPLSSIVLPGEFGLVPSSIMLAAADTELMAEPFASSVLREKIADLRSDYDHIIIDCPPNLSLLTVNALSAADQVIIPVKTEFLDIMGIPLLLDTVEKIRRRGNPDLTVLGILPTMFNARYTQDNETLRELRESLGGKTRIFAPINRSTGYGQSAAAGRPTLEVLPDTPGVQGYVDLARELAEEVTSHGEA</sequence>
<dbReference type="PANTHER" id="PTHR13696:SF99">
    <property type="entry name" value="COBYRINIC ACID AC-DIAMIDE SYNTHASE"/>
    <property type="match status" value="1"/>
</dbReference>
<dbReference type="Pfam" id="PF13614">
    <property type="entry name" value="AAA_31"/>
    <property type="match status" value="1"/>
</dbReference>
<dbReference type="CDD" id="cd02042">
    <property type="entry name" value="ParAB_family"/>
    <property type="match status" value="1"/>
</dbReference>
<name>A0A2S2CWT0_9PROT</name>
<dbReference type="Proteomes" id="UP000245629">
    <property type="component" value="Plasmid unnamed1"/>
</dbReference>
<dbReference type="GO" id="GO:0003677">
    <property type="term" value="F:DNA binding"/>
    <property type="evidence" value="ECO:0007669"/>
    <property type="project" value="InterPro"/>
</dbReference>
<dbReference type="EMBL" id="CP029356">
    <property type="protein sequence ID" value="AWK88875.1"/>
    <property type="molecule type" value="Genomic_DNA"/>
</dbReference>
<dbReference type="SUPFAM" id="SSF47413">
    <property type="entry name" value="lambda repressor-like DNA-binding domains"/>
    <property type="match status" value="1"/>
</dbReference>
<dbReference type="SUPFAM" id="SSF52540">
    <property type="entry name" value="P-loop containing nucleoside triphosphate hydrolases"/>
    <property type="match status" value="1"/>
</dbReference>
<keyword evidence="5" id="KW-1185">Reference proteome</keyword>
<dbReference type="InterPro" id="IPR010982">
    <property type="entry name" value="Lambda_DNA-bd_dom_sf"/>
</dbReference>
<dbReference type="InterPro" id="IPR001387">
    <property type="entry name" value="Cro/C1-type_HTH"/>
</dbReference>
<geneLocation type="plasmid" evidence="4 5">
    <name>unnamed1</name>
</geneLocation>
<organism evidence="4 5">
    <name type="scientific">Azospirillum thermophilum</name>
    <dbReference type="NCBI Taxonomy" id="2202148"/>
    <lineage>
        <taxon>Bacteria</taxon>
        <taxon>Pseudomonadati</taxon>
        <taxon>Pseudomonadota</taxon>
        <taxon>Alphaproteobacteria</taxon>
        <taxon>Rhodospirillales</taxon>
        <taxon>Azospirillaceae</taxon>
        <taxon>Azospirillum</taxon>
    </lineage>
</organism>
<protein>
    <recommendedName>
        <fullName evidence="2">Chromosome partitioning protein ParA</fullName>
    </recommendedName>
</protein>